<reference evidence="4" key="2">
    <citation type="submission" date="2023-07" db="EMBL/GenBank/DDBJ databases">
        <authorList>
            <person name="Jung D.-H."/>
        </authorList>
    </citation>
    <scope>NUCLEOTIDE SEQUENCE [LARGE SCALE GENOMIC DNA]</scope>
    <source>
        <strain evidence="4">JA-25</strain>
    </source>
</reference>
<feature type="compositionally biased region" description="Basic and acidic residues" evidence="1">
    <location>
        <begin position="348"/>
        <end position="358"/>
    </location>
</feature>
<keyword evidence="4" id="KW-1185">Reference proteome</keyword>
<evidence type="ECO:0000256" key="1">
    <source>
        <dbReference type="SAM" id="MobiDB-lite"/>
    </source>
</evidence>
<feature type="region of interest" description="Disordered" evidence="1">
    <location>
        <begin position="43"/>
        <end position="62"/>
    </location>
</feature>
<dbReference type="RefSeq" id="WP_166691633.1">
    <property type="nucleotide sequence ID" value="NZ_WAEL01000003.1"/>
</dbReference>
<dbReference type="PANTHER" id="PTHR38463:SF1">
    <property type="entry name" value="STRESS RESPONSE PROTEIN YSNF"/>
    <property type="match status" value="1"/>
</dbReference>
<organism evidence="3 4">
    <name type="scientific">Fibrivirga algicola</name>
    <dbReference type="NCBI Taxonomy" id="2950420"/>
    <lineage>
        <taxon>Bacteria</taxon>
        <taxon>Pseudomonadati</taxon>
        <taxon>Bacteroidota</taxon>
        <taxon>Cytophagia</taxon>
        <taxon>Cytophagales</taxon>
        <taxon>Spirosomataceae</taxon>
        <taxon>Fibrivirga</taxon>
    </lineage>
</organism>
<evidence type="ECO:0000259" key="2">
    <source>
        <dbReference type="Pfam" id="PF09557"/>
    </source>
</evidence>
<feature type="region of interest" description="Disordered" evidence="1">
    <location>
        <begin position="75"/>
        <end position="98"/>
    </location>
</feature>
<comment type="caution">
    <text evidence="3">The sequence shown here is derived from an EMBL/GenBank/DDBJ whole genome shotgun (WGS) entry which is preliminary data.</text>
</comment>
<dbReference type="InterPro" id="IPR052967">
    <property type="entry name" value="Stress_Response_Assoc"/>
</dbReference>
<dbReference type="InterPro" id="IPR019060">
    <property type="entry name" value="DUF2382"/>
</dbReference>
<name>A0ABX0QG93_9BACT</name>
<accession>A0ABX0QG93</accession>
<feature type="compositionally biased region" description="Polar residues" evidence="1">
    <location>
        <begin position="328"/>
        <end position="347"/>
    </location>
</feature>
<reference evidence="4" key="1">
    <citation type="submission" date="2019-09" db="EMBL/GenBank/DDBJ databases">
        <authorList>
            <person name="Jung D.-H."/>
        </authorList>
    </citation>
    <scope>NUCLEOTIDE SEQUENCE [LARGE SCALE GENOMIC DNA]</scope>
    <source>
        <strain evidence="4">JA-25</strain>
    </source>
</reference>
<feature type="domain" description="DUF2382" evidence="2">
    <location>
        <begin position="217"/>
        <end position="325"/>
    </location>
</feature>
<protein>
    <submittedName>
        <fullName evidence="3">DUF2382 domain-containing protein</fullName>
    </submittedName>
</protein>
<proteinExistence type="predicted"/>
<dbReference type="Pfam" id="PF09557">
    <property type="entry name" value="DUF2382"/>
    <property type="match status" value="1"/>
</dbReference>
<dbReference type="Proteomes" id="UP000606008">
    <property type="component" value="Unassembled WGS sequence"/>
</dbReference>
<gene>
    <name evidence="3" type="ORF">F7231_08625</name>
</gene>
<feature type="compositionally biased region" description="Polar residues" evidence="1">
    <location>
        <begin position="43"/>
        <end position="53"/>
    </location>
</feature>
<dbReference type="EMBL" id="WAEL01000003">
    <property type="protein sequence ID" value="NID10236.1"/>
    <property type="molecule type" value="Genomic_DNA"/>
</dbReference>
<feature type="region of interest" description="Disordered" evidence="1">
    <location>
        <begin position="323"/>
        <end position="358"/>
    </location>
</feature>
<evidence type="ECO:0000313" key="4">
    <source>
        <dbReference type="Proteomes" id="UP000606008"/>
    </source>
</evidence>
<dbReference type="PANTHER" id="PTHR38463">
    <property type="entry name" value="STRESS RESPONSE PROTEIN YSNF"/>
    <property type="match status" value="1"/>
</dbReference>
<sequence>MALTVVGVFDSTSDAQDAVEALVSDGFSRNSIDLSTARDDSYTDGNYASNTGDTFPDRHQNTSGTVAEEVVDDTRDVTSRVGNSIPDRHRNTSGTAAEEVVDDTKDVGSSIGNFFSSLFGGNDDADRYSRVAERSSIVTVHVQSEDEAERAADILDDNGAVDVDEKDAQFSNSYTGPTDYSGASTVGNGLGVADPTLTTGRVSDDVVRDGETLSVPVIEENLRVGKETVETGGVRVRSRIVERPVEENVRLRTERVVVQRNPVDRAATDADFTAFKEGEVELTEHAERAVVAKEARVVEEVTVGKTVDEHDEAIHDTVRRTDVEVDQLNPTSTDTYRTTDANTSDLNTTHRDNDVRTL</sequence>
<evidence type="ECO:0000313" key="3">
    <source>
        <dbReference type="EMBL" id="NID10236.1"/>
    </source>
</evidence>